<keyword evidence="5" id="KW-1185">Reference proteome</keyword>
<dbReference type="Proteomes" id="UP000716446">
    <property type="component" value="Unassembled WGS sequence"/>
</dbReference>
<dbReference type="EMBL" id="CAIJEN010000016">
    <property type="protein sequence ID" value="CAD0095968.1"/>
    <property type="molecule type" value="Genomic_DNA"/>
</dbReference>
<reference evidence="4" key="1">
    <citation type="submission" date="2020-06" db="EMBL/GenBank/DDBJ databases">
        <authorList>
            <person name="Onetto C."/>
        </authorList>
    </citation>
    <scope>NUCLEOTIDE SEQUENCE</scope>
</reference>
<keyword evidence="3" id="KW-0560">Oxidoreductase</keyword>
<evidence type="ECO:0000256" key="2">
    <source>
        <dbReference type="ARBA" id="ARBA00022643"/>
    </source>
</evidence>
<keyword evidence="2" id="KW-0288">FMN</keyword>
<evidence type="ECO:0000313" key="4">
    <source>
        <dbReference type="EMBL" id="CAD0095968.1"/>
    </source>
</evidence>
<evidence type="ECO:0000313" key="5">
    <source>
        <dbReference type="Proteomes" id="UP000716446"/>
    </source>
</evidence>
<evidence type="ECO:0000256" key="1">
    <source>
        <dbReference type="ARBA" id="ARBA00022630"/>
    </source>
</evidence>
<dbReference type="InterPro" id="IPR013785">
    <property type="entry name" value="Aldolase_TIM"/>
</dbReference>
<proteinExistence type="predicted"/>
<dbReference type="CDD" id="cd04730">
    <property type="entry name" value="NPD_like"/>
    <property type="match status" value="1"/>
</dbReference>
<dbReference type="SUPFAM" id="SSF51412">
    <property type="entry name" value="Inosine monophosphate dehydrogenase (IMPDH)"/>
    <property type="match status" value="1"/>
</dbReference>
<dbReference type="AlphaFoldDB" id="A0A9N8JZ64"/>
<keyword evidence="1" id="KW-0285">Flavoprotein</keyword>
<gene>
    <name evidence="4" type="ORF">AWRI4619_LOCUS9141</name>
</gene>
<dbReference type="PANTHER" id="PTHR32332:SF34">
    <property type="entry name" value="2-NITROPROPANE DIOXYGENASE FAMILY, PUTATIVE-RELATED"/>
    <property type="match status" value="1"/>
</dbReference>
<accession>A0A9N8JZ64</accession>
<protein>
    <recommendedName>
        <fullName evidence="6">Inosine monophosphate dehydrogenase</fullName>
    </recommendedName>
</protein>
<dbReference type="InterPro" id="IPR004136">
    <property type="entry name" value="NMO"/>
</dbReference>
<sequence>MPTRHLSKDYPWVSSPPIISAPMSGFAGPALAYAVYKAGGIGFLGGLPDIEALRTALQNVTELVTGTRAPKPGHTLPIGLGALLFAQRLEDVVGLIAEFRPVAVWLFAAYESADFARWAEEIRKVSANTKIWIQIGSVRGAVQLAQSCKPDVLVLQGADAGGHGGEKGAGIISLIPETLLALQRLRLSGNMSIVAAGGIADGSGVAAALTLGADGIVMGTRFLAAEETTVHPLYRTAILETEDGGQTTVRAKLFDELAGPNIWPKAFDGRALIAQSYKDHIEGISIDEIRNFHAEAKRTDHLGFDQENRRAAIWAGTGVGLVREKAPAAEILTEVREAAKVALKRALSNLE</sequence>
<name>A0A9N8JZ64_9PEZI</name>
<dbReference type="Gene3D" id="3.20.20.70">
    <property type="entry name" value="Aldolase class I"/>
    <property type="match status" value="1"/>
</dbReference>
<dbReference type="PANTHER" id="PTHR32332">
    <property type="entry name" value="2-NITROPROPANE DIOXYGENASE"/>
    <property type="match status" value="1"/>
</dbReference>
<organism evidence="4 5">
    <name type="scientific">Aureobasidium vineae</name>
    <dbReference type="NCBI Taxonomy" id="2773715"/>
    <lineage>
        <taxon>Eukaryota</taxon>
        <taxon>Fungi</taxon>
        <taxon>Dikarya</taxon>
        <taxon>Ascomycota</taxon>
        <taxon>Pezizomycotina</taxon>
        <taxon>Dothideomycetes</taxon>
        <taxon>Dothideomycetidae</taxon>
        <taxon>Dothideales</taxon>
        <taxon>Saccotheciaceae</taxon>
        <taxon>Aureobasidium</taxon>
    </lineage>
</organism>
<evidence type="ECO:0000256" key="3">
    <source>
        <dbReference type="ARBA" id="ARBA00023002"/>
    </source>
</evidence>
<comment type="caution">
    <text evidence="4">The sequence shown here is derived from an EMBL/GenBank/DDBJ whole genome shotgun (WGS) entry which is preliminary data.</text>
</comment>
<dbReference type="GO" id="GO:0018580">
    <property type="term" value="F:nitronate monooxygenase activity"/>
    <property type="evidence" value="ECO:0007669"/>
    <property type="project" value="InterPro"/>
</dbReference>
<dbReference type="Pfam" id="PF03060">
    <property type="entry name" value="NMO"/>
    <property type="match status" value="1"/>
</dbReference>
<evidence type="ECO:0008006" key="6">
    <source>
        <dbReference type="Google" id="ProtNLM"/>
    </source>
</evidence>